<evidence type="ECO:0000313" key="2">
    <source>
        <dbReference type="Proteomes" id="UP000499080"/>
    </source>
</evidence>
<sequence length="135" mass="16001">MCRYGALNLQQQKIPNTSVKMDTVQQKERLWFHKSKSIVTVQRCFLLEYQNCQPPSKSWYEQIGNMPLRRIKSAHSNASVKMANMQQKAHLRLHKSKSIVAVQRIIWLEYRNCQSPSKNSIKRWYEQLKSESLPH</sequence>
<protein>
    <recommendedName>
        <fullName evidence="3">DUF4817 domain-containing protein</fullName>
    </recommendedName>
</protein>
<organism evidence="1 2">
    <name type="scientific">Araneus ventricosus</name>
    <name type="common">Orbweaver spider</name>
    <name type="synonym">Epeira ventricosa</name>
    <dbReference type="NCBI Taxonomy" id="182803"/>
    <lineage>
        <taxon>Eukaryota</taxon>
        <taxon>Metazoa</taxon>
        <taxon>Ecdysozoa</taxon>
        <taxon>Arthropoda</taxon>
        <taxon>Chelicerata</taxon>
        <taxon>Arachnida</taxon>
        <taxon>Araneae</taxon>
        <taxon>Araneomorphae</taxon>
        <taxon>Entelegynae</taxon>
        <taxon>Araneoidea</taxon>
        <taxon>Araneidae</taxon>
        <taxon>Araneus</taxon>
    </lineage>
</organism>
<proteinExistence type="predicted"/>
<dbReference type="Proteomes" id="UP000499080">
    <property type="component" value="Unassembled WGS sequence"/>
</dbReference>
<evidence type="ECO:0008006" key="3">
    <source>
        <dbReference type="Google" id="ProtNLM"/>
    </source>
</evidence>
<evidence type="ECO:0000313" key="1">
    <source>
        <dbReference type="EMBL" id="GBM46643.1"/>
    </source>
</evidence>
<name>A0A4Y2FZ96_ARAVE</name>
<accession>A0A4Y2FZ96</accession>
<gene>
    <name evidence="1" type="ORF">AVEN_274141_1</name>
</gene>
<dbReference type="OrthoDB" id="6460236at2759"/>
<reference evidence="1 2" key="1">
    <citation type="journal article" date="2019" name="Sci. Rep.">
        <title>Orb-weaving spider Araneus ventricosus genome elucidates the spidroin gene catalogue.</title>
        <authorList>
            <person name="Kono N."/>
            <person name="Nakamura H."/>
            <person name="Ohtoshi R."/>
            <person name="Moran D.A.P."/>
            <person name="Shinohara A."/>
            <person name="Yoshida Y."/>
            <person name="Fujiwara M."/>
            <person name="Mori M."/>
            <person name="Tomita M."/>
            <person name="Arakawa K."/>
        </authorList>
    </citation>
    <scope>NUCLEOTIDE SEQUENCE [LARGE SCALE GENOMIC DNA]</scope>
</reference>
<comment type="caution">
    <text evidence="1">The sequence shown here is derived from an EMBL/GenBank/DDBJ whole genome shotgun (WGS) entry which is preliminary data.</text>
</comment>
<dbReference type="EMBL" id="BGPR01001145">
    <property type="protein sequence ID" value="GBM46643.1"/>
    <property type="molecule type" value="Genomic_DNA"/>
</dbReference>
<dbReference type="AlphaFoldDB" id="A0A4Y2FZ96"/>
<keyword evidence="2" id="KW-1185">Reference proteome</keyword>